<dbReference type="EMBL" id="JAWNGG020000106">
    <property type="protein sequence ID" value="KAK9301749.1"/>
    <property type="molecule type" value="Genomic_DNA"/>
</dbReference>
<protein>
    <submittedName>
        <fullName evidence="1">Uncharacterized protein</fullName>
    </submittedName>
</protein>
<gene>
    <name evidence="1" type="ORF">QLX08_005964</name>
</gene>
<name>A0AAW0ZVS0_9HYME</name>
<sequence>MLFADFIKRLCIQGLRRLRESRVNESKNLRCLSLNVYPMLGLHNCHLSHLLLLAIKTFLTLEHPMCSVTKVIENQMLHCTYKVPINDLPCESLQKRFYANAD</sequence>
<proteinExistence type="predicted"/>
<organism evidence="1 2">
    <name type="scientific">Tetragonisca angustula</name>
    <dbReference type="NCBI Taxonomy" id="166442"/>
    <lineage>
        <taxon>Eukaryota</taxon>
        <taxon>Metazoa</taxon>
        <taxon>Ecdysozoa</taxon>
        <taxon>Arthropoda</taxon>
        <taxon>Hexapoda</taxon>
        <taxon>Insecta</taxon>
        <taxon>Pterygota</taxon>
        <taxon>Neoptera</taxon>
        <taxon>Endopterygota</taxon>
        <taxon>Hymenoptera</taxon>
        <taxon>Apocrita</taxon>
        <taxon>Aculeata</taxon>
        <taxon>Apoidea</taxon>
        <taxon>Anthophila</taxon>
        <taxon>Apidae</taxon>
        <taxon>Tetragonisca</taxon>
    </lineage>
</organism>
<evidence type="ECO:0000313" key="1">
    <source>
        <dbReference type="EMBL" id="KAK9301749.1"/>
    </source>
</evidence>
<dbReference type="AlphaFoldDB" id="A0AAW0ZVS0"/>
<reference evidence="1 2" key="1">
    <citation type="submission" date="2024-05" db="EMBL/GenBank/DDBJ databases">
        <title>The nuclear and mitochondrial genome assemblies of Tetragonisca angustula (Apidae: Meliponini), a tiny yet remarkable pollinator in the Neotropics.</title>
        <authorList>
            <person name="Ferrari R."/>
            <person name="Ricardo P.C."/>
            <person name="Dias F.C."/>
            <person name="Araujo N.S."/>
            <person name="Soares D.O."/>
            <person name="Zhou Q.-S."/>
            <person name="Zhu C.-D."/>
            <person name="Coutinho L."/>
            <person name="Airas M.C."/>
            <person name="Batista T.M."/>
        </authorList>
    </citation>
    <scope>NUCLEOTIDE SEQUENCE [LARGE SCALE GENOMIC DNA]</scope>
    <source>
        <strain evidence="1">ASF017062</strain>
        <tissue evidence="1">Abdomen</tissue>
    </source>
</reference>
<dbReference type="Proteomes" id="UP001432146">
    <property type="component" value="Unassembled WGS sequence"/>
</dbReference>
<keyword evidence="2" id="KW-1185">Reference proteome</keyword>
<accession>A0AAW0ZVS0</accession>
<evidence type="ECO:0000313" key="2">
    <source>
        <dbReference type="Proteomes" id="UP001432146"/>
    </source>
</evidence>
<comment type="caution">
    <text evidence="1">The sequence shown here is derived from an EMBL/GenBank/DDBJ whole genome shotgun (WGS) entry which is preliminary data.</text>
</comment>